<accession>A0ABR6EZZ0</accession>
<comment type="caution">
    <text evidence="1">The sequence shown here is derived from an EMBL/GenBank/DDBJ whole genome shotgun (WGS) entry which is preliminary data.</text>
</comment>
<reference evidence="1 2" key="1">
    <citation type="submission" date="2019-11" db="EMBL/GenBank/DDBJ databases">
        <title>Description of Pedobacter sp. LMG 31462T.</title>
        <authorList>
            <person name="Carlier A."/>
            <person name="Qi S."/>
            <person name="Vandamme P."/>
        </authorList>
    </citation>
    <scope>NUCLEOTIDE SEQUENCE [LARGE SCALE GENOMIC DNA]</scope>
    <source>
        <strain evidence="1 2">LMG 31462</strain>
    </source>
</reference>
<dbReference type="RefSeq" id="WP_182959580.1">
    <property type="nucleotide sequence ID" value="NZ_WNXC01000006.1"/>
</dbReference>
<proteinExistence type="predicted"/>
<gene>
    <name evidence="1" type="ORF">GM920_16690</name>
</gene>
<dbReference type="Proteomes" id="UP000636110">
    <property type="component" value="Unassembled WGS sequence"/>
</dbReference>
<protein>
    <submittedName>
        <fullName evidence="1">Uncharacterized protein</fullName>
    </submittedName>
</protein>
<organism evidence="1 2">
    <name type="scientific">Pedobacter gandavensis</name>
    <dbReference type="NCBI Taxonomy" id="2679963"/>
    <lineage>
        <taxon>Bacteria</taxon>
        <taxon>Pseudomonadati</taxon>
        <taxon>Bacteroidota</taxon>
        <taxon>Sphingobacteriia</taxon>
        <taxon>Sphingobacteriales</taxon>
        <taxon>Sphingobacteriaceae</taxon>
        <taxon>Pedobacter</taxon>
    </lineage>
</organism>
<dbReference type="EMBL" id="WNXC01000006">
    <property type="protein sequence ID" value="MBB2150537.1"/>
    <property type="molecule type" value="Genomic_DNA"/>
</dbReference>
<evidence type="ECO:0000313" key="2">
    <source>
        <dbReference type="Proteomes" id="UP000636110"/>
    </source>
</evidence>
<sequence>MIDVIDFKQSVIDVQLTPGLPSYMQALWYDGTGDWKTAYDLIDQLTDQRSAHIHAYLHRKEGDIWNADYWYKRAGKTKSQVSLAEEWEMLVKEYCR</sequence>
<evidence type="ECO:0000313" key="1">
    <source>
        <dbReference type="EMBL" id="MBB2150537.1"/>
    </source>
</evidence>
<name>A0ABR6EZZ0_9SPHI</name>
<keyword evidence="2" id="KW-1185">Reference proteome</keyword>